<organism evidence="4 5">
    <name type="scientific">Nadsonia fulvescens var. elongata DSM 6958</name>
    <dbReference type="NCBI Taxonomy" id="857566"/>
    <lineage>
        <taxon>Eukaryota</taxon>
        <taxon>Fungi</taxon>
        <taxon>Dikarya</taxon>
        <taxon>Ascomycota</taxon>
        <taxon>Saccharomycotina</taxon>
        <taxon>Dipodascomycetes</taxon>
        <taxon>Dipodascales</taxon>
        <taxon>Dipodascales incertae sedis</taxon>
        <taxon>Nadsonia</taxon>
    </lineage>
</organism>
<dbReference type="EMBL" id="KV454411">
    <property type="protein sequence ID" value="ODQ64821.1"/>
    <property type="molecule type" value="Genomic_DNA"/>
</dbReference>
<reference evidence="4 5" key="1">
    <citation type="journal article" date="2016" name="Proc. Natl. Acad. Sci. U.S.A.">
        <title>Comparative genomics of biotechnologically important yeasts.</title>
        <authorList>
            <person name="Riley R."/>
            <person name="Haridas S."/>
            <person name="Wolfe K.H."/>
            <person name="Lopes M.R."/>
            <person name="Hittinger C.T."/>
            <person name="Goeker M."/>
            <person name="Salamov A.A."/>
            <person name="Wisecaver J.H."/>
            <person name="Long T.M."/>
            <person name="Calvey C.H."/>
            <person name="Aerts A.L."/>
            <person name="Barry K.W."/>
            <person name="Choi C."/>
            <person name="Clum A."/>
            <person name="Coughlan A.Y."/>
            <person name="Deshpande S."/>
            <person name="Douglass A.P."/>
            <person name="Hanson S.J."/>
            <person name="Klenk H.-P."/>
            <person name="LaButti K.M."/>
            <person name="Lapidus A."/>
            <person name="Lindquist E.A."/>
            <person name="Lipzen A.M."/>
            <person name="Meier-Kolthoff J.P."/>
            <person name="Ohm R.A."/>
            <person name="Otillar R.P."/>
            <person name="Pangilinan J.L."/>
            <person name="Peng Y."/>
            <person name="Rokas A."/>
            <person name="Rosa C.A."/>
            <person name="Scheuner C."/>
            <person name="Sibirny A.A."/>
            <person name="Slot J.C."/>
            <person name="Stielow J.B."/>
            <person name="Sun H."/>
            <person name="Kurtzman C.P."/>
            <person name="Blackwell M."/>
            <person name="Grigoriev I.V."/>
            <person name="Jeffries T.W."/>
        </authorList>
    </citation>
    <scope>NUCLEOTIDE SEQUENCE [LARGE SCALE GENOMIC DNA]</scope>
    <source>
        <strain evidence="4 5">DSM 6958</strain>
    </source>
</reference>
<evidence type="ECO:0000256" key="1">
    <source>
        <dbReference type="ARBA" id="ARBA00023242"/>
    </source>
</evidence>
<feature type="compositionally biased region" description="Polar residues" evidence="2">
    <location>
        <begin position="160"/>
        <end position="182"/>
    </location>
</feature>
<gene>
    <name evidence="4" type="ORF">NADFUDRAFT_83686</name>
</gene>
<dbReference type="GO" id="GO:0005634">
    <property type="term" value="C:nucleus"/>
    <property type="evidence" value="ECO:0007669"/>
    <property type="project" value="InterPro"/>
</dbReference>
<feature type="compositionally biased region" description="Low complexity" evidence="2">
    <location>
        <begin position="75"/>
        <end position="105"/>
    </location>
</feature>
<dbReference type="STRING" id="857566.A0A1E3PHE0"/>
<dbReference type="AlphaFoldDB" id="A0A1E3PHE0"/>
<protein>
    <recommendedName>
        <fullName evidence="3">Hap4 transcription factor heteromerisation domain-containing protein</fullName>
    </recommendedName>
</protein>
<evidence type="ECO:0000313" key="5">
    <source>
        <dbReference type="Proteomes" id="UP000095009"/>
    </source>
</evidence>
<evidence type="ECO:0000313" key="4">
    <source>
        <dbReference type="EMBL" id="ODQ64821.1"/>
    </source>
</evidence>
<sequence length="378" mass="40744">MISTQSVKSELERTLELSPQLVYAFIQGGEGATLSGSSASLTTTTSTAAITTDKTIAVDIAADETVADTIRSSLHDQNFSNSSSSRISTPSSSYNSSSSLSISPPSKAPCRTTATLVANPQTYHPGKLLESNSSHPIINHISVSKKWVLPPRPRPGRKPSSASTSSQNESCPHSSERPTNIHPSDLPGSHSISPSHNISKPPISSRRKSKSAAPLANNPDLITARVLQLEEKIESVLKCNKEQELSLCTRLTYANNEIQRLNSIVSGLKALVRRTSSCANSPLNNATVSTDLLLAELSGDYALNDNTFTPTPPLHGSPFDSYSISSLDSYEQQILNGEIRYSSYQDPLDEFIHDPSSADDEEKVEPADMNMTTFDLNI</sequence>
<feature type="region of interest" description="Disordered" evidence="2">
    <location>
        <begin position="147"/>
        <end position="216"/>
    </location>
</feature>
<dbReference type="GO" id="GO:0006355">
    <property type="term" value="P:regulation of DNA-templated transcription"/>
    <property type="evidence" value="ECO:0007669"/>
    <property type="project" value="InterPro"/>
</dbReference>
<name>A0A1E3PHE0_9ASCO</name>
<proteinExistence type="predicted"/>
<keyword evidence="5" id="KW-1185">Reference proteome</keyword>
<dbReference type="Proteomes" id="UP000095009">
    <property type="component" value="Unassembled WGS sequence"/>
</dbReference>
<evidence type="ECO:0000259" key="3">
    <source>
        <dbReference type="Pfam" id="PF10297"/>
    </source>
</evidence>
<dbReference type="Pfam" id="PF10297">
    <property type="entry name" value="Hap4_Hap_bind"/>
    <property type="match status" value="1"/>
</dbReference>
<feature type="region of interest" description="Disordered" evidence="2">
    <location>
        <begin position="75"/>
        <end position="111"/>
    </location>
</feature>
<keyword evidence="1" id="KW-0539">Nucleus</keyword>
<accession>A0A1E3PHE0</accession>
<evidence type="ECO:0000256" key="2">
    <source>
        <dbReference type="SAM" id="MobiDB-lite"/>
    </source>
</evidence>
<dbReference type="InterPro" id="IPR018287">
    <property type="entry name" value="Hap4_TF_heteromerisation"/>
</dbReference>
<feature type="domain" description="Hap4 transcription factor heteromerisation" evidence="3">
    <location>
        <begin position="144"/>
        <end position="159"/>
    </location>
</feature>